<sequence>MGRAPVLVYRGAGHVALHVVRGGAAAGWGIVHAGEPVTIIPGVVAEE</sequence>
<dbReference type="KEGG" id="mka:MK0311"/>
<gene>
    <name evidence="1" type="ordered locus">MK0311</name>
</gene>
<name>Q8TYI6_METKA</name>
<accession>Q8TYI6</accession>
<organism evidence="1 2">
    <name type="scientific">Methanopyrus kandleri (strain AV19 / DSM 6324 / JCM 9639 / NBRC 100938)</name>
    <dbReference type="NCBI Taxonomy" id="190192"/>
    <lineage>
        <taxon>Archaea</taxon>
        <taxon>Methanobacteriati</taxon>
        <taxon>Methanobacteriota</taxon>
        <taxon>Methanomada group</taxon>
        <taxon>Methanopyri</taxon>
        <taxon>Methanopyrales</taxon>
        <taxon>Methanopyraceae</taxon>
        <taxon>Methanopyrus</taxon>
    </lineage>
</organism>
<evidence type="ECO:0000313" key="2">
    <source>
        <dbReference type="Proteomes" id="UP000001826"/>
    </source>
</evidence>
<proteinExistence type="predicted"/>
<protein>
    <submittedName>
        <fullName evidence="1">Uncharacterized protein</fullName>
    </submittedName>
</protein>
<reference evidence="1 2" key="1">
    <citation type="journal article" date="2002" name="Proc. Natl. Acad. Sci. U.S.A.">
        <title>The complete genome of hyperthermophile Methanopyrus kandleri AV19 and monophyly of archaeal methanogens.</title>
        <authorList>
            <person name="Slesarev A.I."/>
            <person name="Mezhevaya K.V."/>
            <person name="Makarova K.S."/>
            <person name="Polushin N.N."/>
            <person name="Shcherbinina O.V."/>
            <person name="Shakhova V.V."/>
            <person name="Belova G.I."/>
            <person name="Aravind L."/>
            <person name="Natale D.A."/>
            <person name="Rogozin I.B."/>
            <person name="Tatusov R.L."/>
            <person name="Wolf Y.I."/>
            <person name="Stetter K.O."/>
            <person name="Malykh A.G."/>
            <person name="Koonin E.V."/>
            <person name="Kozyavkin S.A."/>
        </authorList>
    </citation>
    <scope>NUCLEOTIDE SEQUENCE [LARGE SCALE GENOMIC DNA]</scope>
    <source>
        <strain evidence="2">AV19 / DSM 6324 / JCM 9639 / NBRC 100938</strain>
    </source>
</reference>
<dbReference type="EMBL" id="AE009439">
    <property type="protein sequence ID" value="AAM01528.1"/>
    <property type="molecule type" value="Genomic_DNA"/>
</dbReference>
<dbReference type="InParanoid" id="Q8TYI6"/>
<keyword evidence="2" id="KW-1185">Reference proteome</keyword>
<dbReference type="EnsemblBacteria" id="AAM01528">
    <property type="protein sequence ID" value="AAM01528"/>
    <property type="gene ID" value="MK0311"/>
</dbReference>
<dbReference type="Proteomes" id="UP000001826">
    <property type="component" value="Chromosome"/>
</dbReference>
<dbReference type="AlphaFoldDB" id="Q8TYI6"/>
<evidence type="ECO:0000313" key="1">
    <source>
        <dbReference type="EMBL" id="AAM01528.1"/>
    </source>
</evidence>
<dbReference type="PaxDb" id="190192-MK0311"/>
<dbReference type="HOGENOM" id="CLU_3163120_0_0_2"/>